<dbReference type="AlphaFoldDB" id="A0A267F7E4"/>
<feature type="non-terminal residue" evidence="1">
    <location>
        <position position="1"/>
    </location>
</feature>
<dbReference type="Proteomes" id="UP000215902">
    <property type="component" value="Unassembled WGS sequence"/>
</dbReference>
<accession>A0A267F7E4</accession>
<gene>
    <name evidence="1" type="ORF">BOX15_Mlig020624g1</name>
</gene>
<proteinExistence type="predicted"/>
<keyword evidence="2" id="KW-1185">Reference proteome</keyword>
<protein>
    <submittedName>
        <fullName evidence="1">Uncharacterized protein</fullName>
    </submittedName>
</protein>
<comment type="caution">
    <text evidence="1">The sequence shown here is derived from an EMBL/GenBank/DDBJ whole genome shotgun (WGS) entry which is preliminary data.</text>
</comment>
<evidence type="ECO:0000313" key="1">
    <source>
        <dbReference type="EMBL" id="PAA69668.1"/>
    </source>
</evidence>
<dbReference type="EMBL" id="NIVC01001302">
    <property type="protein sequence ID" value="PAA69668.1"/>
    <property type="molecule type" value="Genomic_DNA"/>
</dbReference>
<organism evidence="1 2">
    <name type="scientific">Macrostomum lignano</name>
    <dbReference type="NCBI Taxonomy" id="282301"/>
    <lineage>
        <taxon>Eukaryota</taxon>
        <taxon>Metazoa</taxon>
        <taxon>Spiralia</taxon>
        <taxon>Lophotrochozoa</taxon>
        <taxon>Platyhelminthes</taxon>
        <taxon>Rhabditophora</taxon>
        <taxon>Macrostomorpha</taxon>
        <taxon>Macrostomida</taxon>
        <taxon>Macrostomidae</taxon>
        <taxon>Macrostomum</taxon>
    </lineage>
</organism>
<evidence type="ECO:0000313" key="2">
    <source>
        <dbReference type="Proteomes" id="UP000215902"/>
    </source>
</evidence>
<sequence>AKVQHRQQLGLGQTQQALFGLPVLQLQHEQRLGRLTRFSQTGRVLMLLLTCGVNFRTEVRRLISTVVSVGKHLAASPGSPPACLTPDCAAEVMANYSAMSIGQKATVRQCLPTKSAVRAIDLCNLSIEHAGPHSSNSFLLRCVRVGVSMRIFGCYGVPKDQLKLSDLRFISGQKRTNTVSPDVASSAFVWSVRASRVFVFNGLSQCGPERVFVDSDGSKLRCTDWSISHLNFMLRADSQYV</sequence>
<reference evidence="1 2" key="1">
    <citation type="submission" date="2017-06" db="EMBL/GenBank/DDBJ databases">
        <title>A platform for efficient transgenesis in Macrostomum lignano, a flatworm model organism for stem cell research.</title>
        <authorList>
            <person name="Berezikov E."/>
        </authorList>
    </citation>
    <scope>NUCLEOTIDE SEQUENCE [LARGE SCALE GENOMIC DNA]</scope>
    <source>
        <strain evidence="1">DV1</strain>
        <tissue evidence="1">Whole organism</tissue>
    </source>
</reference>
<name>A0A267F7E4_9PLAT</name>